<dbReference type="InterPro" id="IPR006311">
    <property type="entry name" value="TAT_signal"/>
</dbReference>
<dbReference type="InterPro" id="IPR018389">
    <property type="entry name" value="DctP_fam"/>
</dbReference>
<keyword evidence="6" id="KW-1185">Reference proteome</keyword>
<name>A0A1L1PNJ2_HYDIT</name>
<reference evidence="6" key="1">
    <citation type="submission" date="2014-02" db="EMBL/GenBank/DDBJ databases">
        <authorList>
            <person name="Gan H."/>
        </authorList>
    </citation>
    <scope>NUCLEOTIDE SEQUENCE [LARGE SCALE GENOMIC DNA]</scope>
    <source>
        <strain evidence="6">S1</strain>
    </source>
</reference>
<dbReference type="PROSITE" id="PS51318">
    <property type="entry name" value="TAT"/>
    <property type="match status" value="1"/>
</dbReference>
<dbReference type="NCBIfam" id="TIGR00787">
    <property type="entry name" value="dctP"/>
    <property type="match status" value="1"/>
</dbReference>
<dbReference type="PIRSF" id="PIRSF006470">
    <property type="entry name" value="DctB"/>
    <property type="match status" value="1"/>
</dbReference>
<dbReference type="Proteomes" id="UP000028878">
    <property type="component" value="Unassembled WGS sequence"/>
</dbReference>
<comment type="subcellular location">
    <subcellularLocation>
        <location evidence="1">Cell envelope</location>
    </subcellularLocation>
</comment>
<organism evidence="5 6">
    <name type="scientific">Hydrogenophaga intermedia</name>
    <dbReference type="NCBI Taxonomy" id="65786"/>
    <lineage>
        <taxon>Bacteria</taxon>
        <taxon>Pseudomonadati</taxon>
        <taxon>Pseudomonadota</taxon>
        <taxon>Betaproteobacteria</taxon>
        <taxon>Burkholderiales</taxon>
        <taxon>Comamonadaceae</taxon>
        <taxon>Hydrogenophaga</taxon>
    </lineage>
</organism>
<dbReference type="InterPro" id="IPR038404">
    <property type="entry name" value="TRAP_DctP_sf"/>
</dbReference>
<dbReference type="AlphaFoldDB" id="A0A1L1PNJ2"/>
<protein>
    <submittedName>
        <fullName evidence="5">Putative TRAP-type C4-dicarboxylate transport system, periplasmic component (DctP-like)</fullName>
    </submittedName>
</protein>
<proteinExistence type="inferred from homology"/>
<evidence type="ECO:0000256" key="2">
    <source>
        <dbReference type="ARBA" id="ARBA00009023"/>
    </source>
</evidence>
<dbReference type="GO" id="GO:0055085">
    <property type="term" value="P:transmembrane transport"/>
    <property type="evidence" value="ECO:0007669"/>
    <property type="project" value="InterPro"/>
</dbReference>
<evidence type="ECO:0000313" key="5">
    <source>
        <dbReference type="EMBL" id="CDN89343.1"/>
    </source>
</evidence>
<dbReference type="RefSeq" id="WP_009517646.1">
    <property type="nucleotide sequence ID" value="NZ_CCAE010000040.1"/>
</dbReference>
<dbReference type="Pfam" id="PF03480">
    <property type="entry name" value="DctP"/>
    <property type="match status" value="1"/>
</dbReference>
<gene>
    <name evidence="5" type="ORF">BN948_03780</name>
</gene>
<reference evidence="6" key="2">
    <citation type="submission" date="2014-11" db="EMBL/GenBank/DDBJ databases">
        <title>Draft genome sequence of Hydrogenophaga intermedia S1.</title>
        <authorList>
            <person name="Gan H.M."/>
            <person name="Chew T.H."/>
            <person name="Stolz A."/>
        </authorList>
    </citation>
    <scope>NUCLEOTIDE SEQUENCE [LARGE SCALE GENOMIC DNA]</scope>
    <source>
        <strain evidence="6">S1</strain>
    </source>
</reference>
<comment type="similarity">
    <text evidence="2">Belongs to the bacterial solute-binding protein 7 family.</text>
</comment>
<dbReference type="InterPro" id="IPR004682">
    <property type="entry name" value="TRAP_DctP"/>
</dbReference>
<dbReference type="NCBIfam" id="NF037995">
    <property type="entry name" value="TRAP_S1"/>
    <property type="match status" value="1"/>
</dbReference>
<evidence type="ECO:0000256" key="3">
    <source>
        <dbReference type="ARBA" id="ARBA00022448"/>
    </source>
</evidence>
<accession>A0A1L1PNJ2</accession>
<dbReference type="GO" id="GO:0030288">
    <property type="term" value="C:outer membrane-bounded periplasmic space"/>
    <property type="evidence" value="ECO:0007669"/>
    <property type="project" value="InterPro"/>
</dbReference>
<dbReference type="PANTHER" id="PTHR33376:SF4">
    <property type="entry name" value="SIALIC ACID-BINDING PERIPLASMIC PROTEIN SIAP"/>
    <property type="match status" value="1"/>
</dbReference>
<keyword evidence="3" id="KW-0813">Transport</keyword>
<dbReference type="Gene3D" id="3.40.190.170">
    <property type="entry name" value="Bacterial extracellular solute-binding protein, family 7"/>
    <property type="match status" value="1"/>
</dbReference>
<dbReference type="CDD" id="cd13603">
    <property type="entry name" value="PBP2_TRAP_Siap_TeaA_like"/>
    <property type="match status" value="1"/>
</dbReference>
<evidence type="ECO:0000256" key="4">
    <source>
        <dbReference type="ARBA" id="ARBA00022729"/>
    </source>
</evidence>
<evidence type="ECO:0000256" key="1">
    <source>
        <dbReference type="ARBA" id="ARBA00004196"/>
    </source>
</evidence>
<sequence length="338" mass="37415">MTISRRTLIKATGITAASVAAPLKLAYGQNAEFTFKYANNQPPQHPMNVRAKEAVEAIKKETNGRMDIQLFPSNQLGSDTDTLSQLRSGGVEMFNLSGLILSTLVTPAALNGLGFAFPNYDTVWKAMDGDVGAYIRAQIAKANLHTLDRIWDNGFRQTTSSTKPINSPADLEGFKIRVPVSPMWTSMFKAFGSSPISINASEMYTALQTKVADGQENPFAVISNFKLYEVQKYCSLTNHMWDGFWTLINRRAWDRLPPDVRDIVTKHINAAAVKERVDVAANEATLQKDLTAKGIVFNSPNTAPFRDKLRSAGFYAEWKGKFGDEAWAVMEKYTGKLG</sequence>
<dbReference type="EMBL" id="CCAE010000040">
    <property type="protein sequence ID" value="CDN89343.1"/>
    <property type="molecule type" value="Genomic_DNA"/>
</dbReference>
<keyword evidence="4" id="KW-0732">Signal</keyword>
<dbReference type="PANTHER" id="PTHR33376">
    <property type="match status" value="1"/>
</dbReference>
<evidence type="ECO:0000313" key="6">
    <source>
        <dbReference type="Proteomes" id="UP000028878"/>
    </source>
</evidence>